<dbReference type="SUPFAM" id="SSF88659">
    <property type="entry name" value="Sigma3 and sigma4 domains of RNA polymerase sigma factors"/>
    <property type="match status" value="1"/>
</dbReference>
<dbReference type="Proteomes" id="UP001622594">
    <property type="component" value="Chromosome"/>
</dbReference>
<keyword evidence="4" id="KW-0804">Transcription</keyword>
<sequence length="60" mass="6933">MTTEMARISAQQRRVLWLAYHVDFTQPEIARLLDLPLGTVKSHSRRALRAMARAIDRAEN</sequence>
<dbReference type="InterPro" id="IPR013249">
    <property type="entry name" value="RNA_pol_sigma70_r4_t2"/>
</dbReference>
<dbReference type="Pfam" id="PF08281">
    <property type="entry name" value="Sigma70_r4_2"/>
    <property type="match status" value="1"/>
</dbReference>
<proteinExistence type="inferred from homology"/>
<keyword evidence="3" id="KW-0731">Sigma factor</keyword>
<evidence type="ECO:0000256" key="3">
    <source>
        <dbReference type="ARBA" id="ARBA00023082"/>
    </source>
</evidence>
<dbReference type="InterPro" id="IPR036388">
    <property type="entry name" value="WH-like_DNA-bd_sf"/>
</dbReference>
<keyword evidence="2" id="KW-0805">Transcription regulation</keyword>
<dbReference type="EMBL" id="CP108188">
    <property type="protein sequence ID" value="WTR74415.1"/>
    <property type="molecule type" value="Genomic_DNA"/>
</dbReference>
<evidence type="ECO:0000259" key="5">
    <source>
        <dbReference type="Pfam" id="PF08281"/>
    </source>
</evidence>
<name>A0ABZ1LJ98_9ACTN</name>
<dbReference type="Gene3D" id="1.10.10.10">
    <property type="entry name" value="Winged helix-like DNA-binding domain superfamily/Winged helix DNA-binding domain"/>
    <property type="match status" value="1"/>
</dbReference>
<dbReference type="InterPro" id="IPR013324">
    <property type="entry name" value="RNA_pol_sigma_r3/r4-like"/>
</dbReference>
<organism evidence="6 7">
    <name type="scientific">Streptomyces zaomyceticus</name>
    <dbReference type="NCBI Taxonomy" id="68286"/>
    <lineage>
        <taxon>Bacteria</taxon>
        <taxon>Bacillati</taxon>
        <taxon>Actinomycetota</taxon>
        <taxon>Actinomycetes</taxon>
        <taxon>Kitasatosporales</taxon>
        <taxon>Streptomycetaceae</taxon>
        <taxon>Streptomyces</taxon>
    </lineage>
</organism>
<evidence type="ECO:0000313" key="7">
    <source>
        <dbReference type="Proteomes" id="UP001622594"/>
    </source>
</evidence>
<accession>A0ABZ1LJ98</accession>
<evidence type="ECO:0000256" key="1">
    <source>
        <dbReference type="ARBA" id="ARBA00010641"/>
    </source>
</evidence>
<gene>
    <name evidence="6" type="ORF">OG814_36560</name>
</gene>
<reference evidence="6 7" key="1">
    <citation type="submission" date="2022-10" db="EMBL/GenBank/DDBJ databases">
        <title>The complete genomes of actinobacterial strains from the NBC collection.</title>
        <authorList>
            <person name="Joergensen T.S."/>
            <person name="Alvarez Arevalo M."/>
            <person name="Sterndorff E.B."/>
            <person name="Faurdal D."/>
            <person name="Vuksanovic O."/>
            <person name="Mourched A.-S."/>
            <person name="Charusanti P."/>
            <person name="Shaw S."/>
            <person name="Blin K."/>
            <person name="Weber T."/>
        </authorList>
    </citation>
    <scope>NUCLEOTIDE SEQUENCE [LARGE SCALE GENOMIC DNA]</scope>
    <source>
        <strain evidence="6 7">NBC_00123</strain>
    </source>
</reference>
<dbReference type="RefSeq" id="WP_327160183.1">
    <property type="nucleotide sequence ID" value="NZ_CP108062.1"/>
</dbReference>
<protein>
    <recommendedName>
        <fullName evidence="5">RNA polymerase sigma factor 70 region 4 type 2 domain-containing protein</fullName>
    </recommendedName>
</protein>
<evidence type="ECO:0000313" key="6">
    <source>
        <dbReference type="EMBL" id="WTR74415.1"/>
    </source>
</evidence>
<feature type="domain" description="RNA polymerase sigma factor 70 region 4 type 2" evidence="5">
    <location>
        <begin position="5"/>
        <end position="51"/>
    </location>
</feature>
<keyword evidence="7" id="KW-1185">Reference proteome</keyword>
<comment type="similarity">
    <text evidence="1">Belongs to the sigma-70 factor family. ECF subfamily.</text>
</comment>
<evidence type="ECO:0000256" key="4">
    <source>
        <dbReference type="ARBA" id="ARBA00023163"/>
    </source>
</evidence>
<evidence type="ECO:0000256" key="2">
    <source>
        <dbReference type="ARBA" id="ARBA00023015"/>
    </source>
</evidence>